<evidence type="ECO:0000256" key="2">
    <source>
        <dbReference type="ARBA" id="ARBA00012705"/>
    </source>
</evidence>
<dbReference type="EMBL" id="FQVH01000001">
    <property type="protein sequence ID" value="SHE33467.1"/>
    <property type="molecule type" value="Genomic_DNA"/>
</dbReference>
<dbReference type="CDD" id="cd00751">
    <property type="entry name" value="thiolase"/>
    <property type="match status" value="1"/>
</dbReference>
<evidence type="ECO:0000256" key="3">
    <source>
        <dbReference type="ARBA" id="ARBA00022679"/>
    </source>
</evidence>
<proteinExistence type="inferred from homology"/>
<comment type="similarity">
    <text evidence="1 6">Belongs to the thiolase-like superfamily. Thiolase family.</text>
</comment>
<evidence type="ECO:0000256" key="5">
    <source>
        <dbReference type="ARBA" id="ARBA00030755"/>
    </source>
</evidence>
<evidence type="ECO:0000256" key="1">
    <source>
        <dbReference type="ARBA" id="ARBA00010982"/>
    </source>
</evidence>
<dbReference type="Gene3D" id="3.40.47.10">
    <property type="match status" value="1"/>
</dbReference>
<keyword evidence="4 6" id="KW-0012">Acyltransferase</keyword>
<dbReference type="NCBIfam" id="TIGR01930">
    <property type="entry name" value="AcCoA-C-Actrans"/>
    <property type="match status" value="1"/>
</dbReference>
<dbReference type="STRING" id="1121256.SAMN02746089_00078"/>
<gene>
    <name evidence="9" type="ORF">SAMN02746089_00078</name>
</gene>
<protein>
    <recommendedName>
        <fullName evidence="2">acetyl-CoA C-acetyltransferase</fullName>
        <ecNumber evidence="2">2.3.1.9</ecNumber>
    </recommendedName>
    <alternativeName>
        <fullName evidence="5">Acetoacetyl-CoA thiolase</fullName>
    </alternativeName>
</protein>
<sequence length="386" mass="41020">MKSAYIVGGLRSPIGKTNGVLKNLLPHKMAAILLNKLIDKYNINCGAIDKVILANAVGPGGNIARLSLLEAGWSFSIPGVTVDFQCGGGLEAVNLAAHHIVSGQCEMVIAGGVESTSMEPKRQYNKNDPRYKGEGVFYKRAQFSPESIGDPDMLESAENVASNLNISRREMDLWAIESHRRAAEASKQKLLKDVIVPLSVNGTVISYDESIRAGMSLKLAEKARSVVRKGGSITAVNACLTHDGAAVILVASKEALEKYGLKPSAKIIEAVDAGVDPNLSPLGVIAAVQKLIKKTNVKIDDIDAFEVNEAFAVKVLAFIKEFNISPEKVNIWGGALAYGHPYGASGAIILIHLLEILKKLNKRIGVAAIGVAGGQGAAMMIERCDA</sequence>
<dbReference type="EC" id="2.3.1.9" evidence="2"/>
<feature type="domain" description="Thiolase C-terminal" evidence="8">
    <location>
        <begin position="261"/>
        <end position="383"/>
    </location>
</feature>
<feature type="domain" description="Thiolase N-terminal" evidence="7">
    <location>
        <begin position="5"/>
        <end position="253"/>
    </location>
</feature>
<dbReference type="SUPFAM" id="SSF53901">
    <property type="entry name" value="Thiolase-like"/>
    <property type="match status" value="2"/>
</dbReference>
<evidence type="ECO:0000259" key="8">
    <source>
        <dbReference type="Pfam" id="PF02803"/>
    </source>
</evidence>
<dbReference type="PIRSF" id="PIRSF000429">
    <property type="entry name" value="Ac-CoA_Ac_transf"/>
    <property type="match status" value="1"/>
</dbReference>
<dbReference type="RefSeq" id="WP_073341112.1">
    <property type="nucleotide sequence ID" value="NZ_FQVH01000001.1"/>
</dbReference>
<keyword evidence="10" id="KW-1185">Reference proteome</keyword>
<dbReference type="InterPro" id="IPR020617">
    <property type="entry name" value="Thiolase_C"/>
</dbReference>
<dbReference type="PROSITE" id="PS00737">
    <property type="entry name" value="THIOLASE_2"/>
    <property type="match status" value="1"/>
</dbReference>
<keyword evidence="3 6" id="KW-0808">Transferase</keyword>
<evidence type="ECO:0000259" key="7">
    <source>
        <dbReference type="Pfam" id="PF00108"/>
    </source>
</evidence>
<dbReference type="Proteomes" id="UP000184088">
    <property type="component" value="Unassembled WGS sequence"/>
</dbReference>
<dbReference type="OrthoDB" id="56116at2"/>
<evidence type="ECO:0000256" key="6">
    <source>
        <dbReference type="RuleBase" id="RU003557"/>
    </source>
</evidence>
<dbReference type="Pfam" id="PF02803">
    <property type="entry name" value="Thiolase_C"/>
    <property type="match status" value="1"/>
</dbReference>
<name>A0A1M4SND5_9THEO</name>
<evidence type="ECO:0000313" key="10">
    <source>
        <dbReference type="Proteomes" id="UP000184088"/>
    </source>
</evidence>
<dbReference type="PANTHER" id="PTHR18919">
    <property type="entry name" value="ACETYL-COA C-ACYLTRANSFERASE"/>
    <property type="match status" value="1"/>
</dbReference>
<dbReference type="InterPro" id="IPR020616">
    <property type="entry name" value="Thiolase_N"/>
</dbReference>
<organism evidence="9 10">
    <name type="scientific">Caldanaerobius fijiensis DSM 17918</name>
    <dbReference type="NCBI Taxonomy" id="1121256"/>
    <lineage>
        <taxon>Bacteria</taxon>
        <taxon>Bacillati</taxon>
        <taxon>Bacillota</taxon>
        <taxon>Clostridia</taxon>
        <taxon>Thermoanaerobacterales</taxon>
        <taxon>Thermoanaerobacteraceae</taxon>
        <taxon>Caldanaerobius</taxon>
    </lineage>
</organism>
<evidence type="ECO:0000313" key="9">
    <source>
        <dbReference type="EMBL" id="SHE33467.1"/>
    </source>
</evidence>
<dbReference type="PANTHER" id="PTHR18919:SF107">
    <property type="entry name" value="ACETYL-COA ACETYLTRANSFERASE, CYTOSOLIC"/>
    <property type="match status" value="1"/>
</dbReference>
<dbReference type="AlphaFoldDB" id="A0A1M4SND5"/>
<dbReference type="InterPro" id="IPR002155">
    <property type="entry name" value="Thiolase"/>
</dbReference>
<reference evidence="9 10" key="1">
    <citation type="submission" date="2016-11" db="EMBL/GenBank/DDBJ databases">
        <authorList>
            <person name="Jaros S."/>
            <person name="Januszkiewicz K."/>
            <person name="Wedrychowicz H."/>
        </authorList>
    </citation>
    <scope>NUCLEOTIDE SEQUENCE [LARGE SCALE GENOMIC DNA]</scope>
    <source>
        <strain evidence="9 10">DSM 17918</strain>
    </source>
</reference>
<dbReference type="InterPro" id="IPR020613">
    <property type="entry name" value="Thiolase_CS"/>
</dbReference>
<dbReference type="GO" id="GO:0003985">
    <property type="term" value="F:acetyl-CoA C-acetyltransferase activity"/>
    <property type="evidence" value="ECO:0007669"/>
    <property type="project" value="UniProtKB-EC"/>
</dbReference>
<evidence type="ECO:0000256" key="4">
    <source>
        <dbReference type="ARBA" id="ARBA00023315"/>
    </source>
</evidence>
<dbReference type="Pfam" id="PF00108">
    <property type="entry name" value="Thiolase_N"/>
    <property type="match status" value="1"/>
</dbReference>
<dbReference type="InterPro" id="IPR016039">
    <property type="entry name" value="Thiolase-like"/>
</dbReference>
<accession>A0A1M4SND5</accession>